<dbReference type="EnsemblMetazoa" id="G16244.6">
    <property type="protein sequence ID" value="G16244.6:cds"/>
    <property type="gene ID" value="G16244"/>
</dbReference>
<evidence type="ECO:0000313" key="9">
    <source>
        <dbReference type="Proteomes" id="UP000005408"/>
    </source>
</evidence>
<evidence type="ECO:0000259" key="7">
    <source>
        <dbReference type="PROSITE" id="PS51387"/>
    </source>
</evidence>
<accession>A0A8W8IX61</accession>
<dbReference type="Pfam" id="PF08031">
    <property type="entry name" value="BBE"/>
    <property type="match status" value="1"/>
</dbReference>
<reference evidence="8" key="1">
    <citation type="submission" date="2022-08" db="UniProtKB">
        <authorList>
            <consortium name="EnsemblMetazoa"/>
        </authorList>
    </citation>
    <scope>IDENTIFICATION</scope>
    <source>
        <strain evidence="8">05x7-T-G4-1.051#20</strain>
    </source>
</reference>
<dbReference type="InterPro" id="IPR050416">
    <property type="entry name" value="FAD-linked_Oxidoreductase"/>
</dbReference>
<dbReference type="InterPro" id="IPR012951">
    <property type="entry name" value="BBE"/>
</dbReference>
<evidence type="ECO:0000256" key="1">
    <source>
        <dbReference type="ARBA" id="ARBA00001974"/>
    </source>
</evidence>
<dbReference type="GO" id="GO:0016491">
    <property type="term" value="F:oxidoreductase activity"/>
    <property type="evidence" value="ECO:0007669"/>
    <property type="project" value="UniProtKB-KW"/>
</dbReference>
<sequence>MNFHILEAIVLFAIPYMGRALTPFCYPGDPCFPKTTTINAFAASLPNGFVVFPADTQTYPTVTRMRNLVRTSYPFAVVMAKSREDVKDTLAFASKYNLHLTVYGTGHDFNGRSTGNNTFQLNLSLMKDRVVDLNSWRHENGTISVGPGNTWIEVYREVDKYGRVIVGGSTHTVGMAGYTLGGGHSPICRYYGMAIDNLLEVEMVMADGRIVTATQEYVHTLYNNGSTSNVSDANFFWAVAGGGGGTFGISTRLLFKLHPPPEKVIKVIIIYPIYTFYKEDVFSQVSKKIELLFTNNLPNEWGGYLLFDGTIDAYLSRGHVTFVLNHLGPNTTASYEYLRELIDFLPDKRYFSYEEYDTFLGYEETITEQYPYYLTFIFNSLIPTTSFTSTDFFEFVRSAVLSKPTENSVVSFTATLIGGKMREIGSNDTSVHPGFRKTLFSMSGGVSFGEAGIPEATTLFVKTMELNDKFAQYGDGMYPNEAAQATPDWQSHFWGSNYNRLYQVKLREDPDDFFTCDQCVGSEARLTSVATKPASFSLLPVIFFCIVSFYSKSD</sequence>
<feature type="domain" description="FAD-binding PCMH-type" evidence="7">
    <location>
        <begin position="70"/>
        <end position="260"/>
    </location>
</feature>
<dbReference type="SUPFAM" id="SSF56176">
    <property type="entry name" value="FAD-binding/transporter-associated domain-like"/>
    <property type="match status" value="1"/>
</dbReference>
<evidence type="ECO:0000313" key="8">
    <source>
        <dbReference type="EnsemblMetazoa" id="G16244.2:cds"/>
    </source>
</evidence>
<dbReference type="EnsemblMetazoa" id="G16244.2">
    <property type="protein sequence ID" value="G16244.2:cds"/>
    <property type="gene ID" value="G16244"/>
</dbReference>
<evidence type="ECO:0000256" key="5">
    <source>
        <dbReference type="ARBA" id="ARBA00023002"/>
    </source>
</evidence>
<dbReference type="GO" id="GO:0071949">
    <property type="term" value="F:FAD binding"/>
    <property type="evidence" value="ECO:0007669"/>
    <property type="project" value="InterPro"/>
</dbReference>
<dbReference type="Pfam" id="PF01565">
    <property type="entry name" value="FAD_binding_4"/>
    <property type="match status" value="1"/>
</dbReference>
<keyword evidence="3" id="KW-0285">Flavoprotein</keyword>
<comment type="cofactor">
    <cofactor evidence="1">
        <name>FAD</name>
        <dbReference type="ChEBI" id="CHEBI:57692"/>
    </cofactor>
</comment>
<dbReference type="PROSITE" id="PS00862">
    <property type="entry name" value="OX2_COVAL_FAD"/>
    <property type="match status" value="1"/>
</dbReference>
<dbReference type="InterPro" id="IPR016166">
    <property type="entry name" value="FAD-bd_PCMH"/>
</dbReference>
<proteinExistence type="inferred from homology"/>
<dbReference type="AlphaFoldDB" id="A0A8W8IX61"/>
<dbReference type="EnsemblMetazoa" id="G16244.1">
    <property type="protein sequence ID" value="G16244.1:cds"/>
    <property type="gene ID" value="G16244"/>
</dbReference>
<keyword evidence="4" id="KW-0274">FAD</keyword>
<protein>
    <recommendedName>
        <fullName evidence="7">FAD-binding PCMH-type domain-containing protein</fullName>
    </recommendedName>
</protein>
<dbReference type="OrthoDB" id="9983560at2759"/>
<dbReference type="InterPro" id="IPR006094">
    <property type="entry name" value="Oxid_FAD_bind_N"/>
</dbReference>
<dbReference type="InterPro" id="IPR016169">
    <property type="entry name" value="FAD-bd_PCMH_sub2"/>
</dbReference>
<dbReference type="InterPro" id="IPR036318">
    <property type="entry name" value="FAD-bd_PCMH-like_sf"/>
</dbReference>
<dbReference type="EnsemblMetazoa" id="G16244.3">
    <property type="protein sequence ID" value="G16244.3:cds"/>
    <property type="gene ID" value="G16244"/>
</dbReference>
<keyword evidence="9" id="KW-1185">Reference proteome</keyword>
<dbReference type="PANTHER" id="PTHR42973">
    <property type="entry name" value="BINDING OXIDOREDUCTASE, PUTATIVE (AFU_ORTHOLOGUE AFUA_1G17690)-RELATED"/>
    <property type="match status" value="1"/>
</dbReference>
<dbReference type="OMA" id="INWETWP"/>
<dbReference type="EnsemblMetazoa" id="G16244.4">
    <property type="protein sequence ID" value="G16244.4:cds"/>
    <property type="gene ID" value="G16244"/>
</dbReference>
<dbReference type="Gene3D" id="3.30.465.10">
    <property type="match status" value="2"/>
</dbReference>
<name>A0A8W8IX61_MAGGI</name>
<evidence type="ECO:0000256" key="6">
    <source>
        <dbReference type="SAM" id="SignalP"/>
    </source>
</evidence>
<keyword evidence="6" id="KW-0732">Signal</keyword>
<organism evidence="8 9">
    <name type="scientific">Magallana gigas</name>
    <name type="common">Pacific oyster</name>
    <name type="synonym">Crassostrea gigas</name>
    <dbReference type="NCBI Taxonomy" id="29159"/>
    <lineage>
        <taxon>Eukaryota</taxon>
        <taxon>Metazoa</taxon>
        <taxon>Spiralia</taxon>
        <taxon>Lophotrochozoa</taxon>
        <taxon>Mollusca</taxon>
        <taxon>Bivalvia</taxon>
        <taxon>Autobranchia</taxon>
        <taxon>Pteriomorphia</taxon>
        <taxon>Ostreida</taxon>
        <taxon>Ostreoidea</taxon>
        <taxon>Ostreidae</taxon>
        <taxon>Magallana</taxon>
    </lineage>
</organism>
<dbReference type="Proteomes" id="UP000005408">
    <property type="component" value="Unassembled WGS sequence"/>
</dbReference>
<evidence type="ECO:0000256" key="2">
    <source>
        <dbReference type="ARBA" id="ARBA00005466"/>
    </source>
</evidence>
<feature type="chain" id="PRO_5042430930" description="FAD-binding PCMH-type domain-containing protein" evidence="6">
    <location>
        <begin position="21"/>
        <end position="554"/>
    </location>
</feature>
<feature type="signal peptide" evidence="6">
    <location>
        <begin position="1"/>
        <end position="20"/>
    </location>
</feature>
<keyword evidence="5" id="KW-0560">Oxidoreductase</keyword>
<evidence type="ECO:0000256" key="4">
    <source>
        <dbReference type="ARBA" id="ARBA00022827"/>
    </source>
</evidence>
<comment type="similarity">
    <text evidence="2">Belongs to the oxygen-dependent FAD-linked oxidoreductase family.</text>
</comment>
<dbReference type="EnsemblMetazoa" id="G16244.5">
    <property type="protein sequence ID" value="G16244.5:cds"/>
    <property type="gene ID" value="G16244"/>
</dbReference>
<dbReference type="PANTHER" id="PTHR42973:SF39">
    <property type="entry name" value="FAD-BINDING PCMH-TYPE DOMAIN-CONTAINING PROTEIN"/>
    <property type="match status" value="1"/>
</dbReference>
<dbReference type="InterPro" id="IPR006093">
    <property type="entry name" value="Oxy_OxRdtase_FAD_BS"/>
</dbReference>
<evidence type="ECO:0000256" key="3">
    <source>
        <dbReference type="ARBA" id="ARBA00022630"/>
    </source>
</evidence>
<dbReference type="PROSITE" id="PS51387">
    <property type="entry name" value="FAD_PCMH"/>
    <property type="match status" value="1"/>
</dbReference>